<feature type="signal peptide" evidence="1">
    <location>
        <begin position="1"/>
        <end position="21"/>
    </location>
</feature>
<evidence type="ECO:0000313" key="2">
    <source>
        <dbReference type="EMBL" id="NOT33273.1"/>
    </source>
</evidence>
<dbReference type="AlphaFoldDB" id="A0A849SI73"/>
<proteinExistence type="predicted"/>
<evidence type="ECO:0008006" key="4">
    <source>
        <dbReference type="Google" id="ProtNLM"/>
    </source>
</evidence>
<dbReference type="Proteomes" id="UP000580839">
    <property type="component" value="Unassembled WGS sequence"/>
</dbReference>
<dbReference type="Gene3D" id="1.25.40.10">
    <property type="entry name" value="Tetratricopeptide repeat domain"/>
    <property type="match status" value="1"/>
</dbReference>
<accession>A0A849SI73</accession>
<dbReference type="EMBL" id="JABFRW010000037">
    <property type="protein sequence ID" value="NOT33273.1"/>
    <property type="molecule type" value="Genomic_DNA"/>
</dbReference>
<dbReference type="PROSITE" id="PS51257">
    <property type="entry name" value="PROKAR_LIPOPROTEIN"/>
    <property type="match status" value="1"/>
</dbReference>
<evidence type="ECO:0000313" key="3">
    <source>
        <dbReference type="Proteomes" id="UP000580839"/>
    </source>
</evidence>
<sequence>MAKLSGRVVIAMALGVALALASCAGPDRLARQSEEALERGDLRKAYEKARRALDKSPENPAARNAFAAVATQMSDDYKGRILRLAPADTVVAARKALEFRELRAEFARYPVTLPGDAPYLESEQRIVRGAAGIRYREATQSLRDGRPKEAVRRFEECAEFVPGFRDVDRRIPEAFERAVTRIAVLPFDDQVEVPGLAMGLATRIGDEVRKRAGSPSFRFTRVLPIGDLEDRLTVSQARGLTRDQAITLGRQLGAQRVVWGRVTGLRTNTTLADESLPIWRRSSYRDTSGTTQYRWEREYLRVIDRERVVSVSSVLELIDVKTGEAIVTRVEPREAIARIVWSKDLASGGHDDYALYSGDQRRTDSRGCDAMEKRFKERYGDRSLPTFLDGLEENRDVRGRYRPDYRSEFYRDTRRQPVFLGELPHEDELVWVALRDLWNPVYEALRELDPQD</sequence>
<name>A0A849SI73_UNCEI</name>
<feature type="chain" id="PRO_5032880365" description="Tetratricopeptide repeat protein" evidence="1">
    <location>
        <begin position="22"/>
        <end position="452"/>
    </location>
</feature>
<keyword evidence="1" id="KW-0732">Signal</keyword>
<organism evidence="2 3">
    <name type="scientific">Eiseniibacteriota bacterium</name>
    <dbReference type="NCBI Taxonomy" id="2212470"/>
    <lineage>
        <taxon>Bacteria</taxon>
        <taxon>Candidatus Eiseniibacteriota</taxon>
    </lineage>
</organism>
<reference evidence="2 3" key="1">
    <citation type="submission" date="2020-04" db="EMBL/GenBank/DDBJ databases">
        <title>Metagenomic profiling of ammonia- and methane-oxidizing microorganisms in a Dutch drinking water treatment plant.</title>
        <authorList>
            <person name="Poghosyan L."/>
            <person name="Leucker S."/>
        </authorList>
    </citation>
    <scope>NUCLEOTIDE SEQUENCE [LARGE SCALE GENOMIC DNA]</scope>
    <source>
        <strain evidence="2">S-RSF-IL-03</strain>
    </source>
</reference>
<dbReference type="InterPro" id="IPR011990">
    <property type="entry name" value="TPR-like_helical_dom_sf"/>
</dbReference>
<comment type="caution">
    <text evidence="2">The sequence shown here is derived from an EMBL/GenBank/DDBJ whole genome shotgun (WGS) entry which is preliminary data.</text>
</comment>
<evidence type="ECO:0000256" key="1">
    <source>
        <dbReference type="SAM" id="SignalP"/>
    </source>
</evidence>
<protein>
    <recommendedName>
        <fullName evidence="4">Tetratricopeptide repeat protein</fullName>
    </recommendedName>
</protein>
<gene>
    <name evidence="2" type="ORF">HOP12_03790</name>
</gene>